<accession>A0A8H6YAI2</accession>
<dbReference type="Proteomes" id="UP000623467">
    <property type="component" value="Unassembled WGS sequence"/>
</dbReference>
<dbReference type="Gene3D" id="1.20.1280.50">
    <property type="match status" value="1"/>
</dbReference>
<sequence length="491" mass="55209">MHSILAQQTKRIRGCSPTQIKQLIAQSDSEITSIQNKIVALESQIAALVELRDRECAVGAALRSIVAPIRILPVELLAEIFELTISDDLDSSEEQHIRDAFKVSHVCHHWRQIADKTPQLWTGPIHVELYRKRDLKEEGIYSNGLRAWFARSAPLSIPITIGGVEDASRSTESGSRVAEELLRIAFRWRSLRIIDHTTTGSLVRFLAGSRLDSLEELDLWRMNRDGWHFNPATISSFAAASRLRKVTIDTTYGIPIPVQMPSGHPSTARGWSVPPPATLVPVVLEHLHCLSVNWIENKVFAMRLLDCLSAPALHELHLCFEPECQGMEWAEATVTSFQLRSPNITKLKIQGQGLSIPSNALIVALRHTPSLTHLLIEHCPGTIDDGLLQALCYTDNVKPLVPRLHSLALTELRKPFQEDGLASMIASRWWTDVELASRSSPPTVARWTQIELRTVGKRPSRRFWDTLEALRQTGLIVAWEIHTSGPSWYWQ</sequence>
<dbReference type="InterPro" id="IPR036047">
    <property type="entry name" value="F-box-like_dom_sf"/>
</dbReference>
<feature type="domain" description="F-box" evidence="2">
    <location>
        <begin position="70"/>
        <end position="122"/>
    </location>
</feature>
<evidence type="ECO:0000256" key="1">
    <source>
        <dbReference type="SAM" id="Coils"/>
    </source>
</evidence>
<dbReference type="InterPro" id="IPR032675">
    <property type="entry name" value="LRR_dom_sf"/>
</dbReference>
<dbReference type="OrthoDB" id="2884925at2759"/>
<organism evidence="3 4">
    <name type="scientific">Mycena sanguinolenta</name>
    <dbReference type="NCBI Taxonomy" id="230812"/>
    <lineage>
        <taxon>Eukaryota</taxon>
        <taxon>Fungi</taxon>
        <taxon>Dikarya</taxon>
        <taxon>Basidiomycota</taxon>
        <taxon>Agaricomycotina</taxon>
        <taxon>Agaricomycetes</taxon>
        <taxon>Agaricomycetidae</taxon>
        <taxon>Agaricales</taxon>
        <taxon>Marasmiineae</taxon>
        <taxon>Mycenaceae</taxon>
        <taxon>Mycena</taxon>
    </lineage>
</organism>
<reference evidence="3" key="1">
    <citation type="submission" date="2020-05" db="EMBL/GenBank/DDBJ databases">
        <title>Mycena genomes resolve the evolution of fungal bioluminescence.</title>
        <authorList>
            <person name="Tsai I.J."/>
        </authorList>
    </citation>
    <scope>NUCLEOTIDE SEQUENCE</scope>
    <source>
        <strain evidence="3">160909Yilan</strain>
    </source>
</reference>
<dbReference type="Pfam" id="PF12937">
    <property type="entry name" value="F-box-like"/>
    <property type="match status" value="1"/>
</dbReference>
<protein>
    <submittedName>
        <fullName evidence="3">F-box domain-containing protein</fullName>
    </submittedName>
</protein>
<name>A0A8H6YAI2_9AGAR</name>
<keyword evidence="1" id="KW-0175">Coiled coil</keyword>
<feature type="coiled-coil region" evidence="1">
    <location>
        <begin position="24"/>
        <end position="51"/>
    </location>
</feature>
<evidence type="ECO:0000259" key="2">
    <source>
        <dbReference type="Pfam" id="PF12937"/>
    </source>
</evidence>
<comment type="caution">
    <text evidence="3">The sequence shown here is derived from an EMBL/GenBank/DDBJ whole genome shotgun (WGS) entry which is preliminary data.</text>
</comment>
<dbReference type="SUPFAM" id="SSF81383">
    <property type="entry name" value="F-box domain"/>
    <property type="match status" value="1"/>
</dbReference>
<keyword evidence="4" id="KW-1185">Reference proteome</keyword>
<dbReference type="AlphaFoldDB" id="A0A8H6YAI2"/>
<dbReference type="EMBL" id="JACAZH010000010">
    <property type="protein sequence ID" value="KAF7357423.1"/>
    <property type="molecule type" value="Genomic_DNA"/>
</dbReference>
<proteinExistence type="predicted"/>
<dbReference type="InterPro" id="IPR001810">
    <property type="entry name" value="F-box_dom"/>
</dbReference>
<evidence type="ECO:0000313" key="4">
    <source>
        <dbReference type="Proteomes" id="UP000623467"/>
    </source>
</evidence>
<gene>
    <name evidence="3" type="ORF">MSAN_01338300</name>
</gene>
<dbReference type="Gene3D" id="3.80.10.10">
    <property type="entry name" value="Ribonuclease Inhibitor"/>
    <property type="match status" value="1"/>
</dbReference>
<evidence type="ECO:0000313" key="3">
    <source>
        <dbReference type="EMBL" id="KAF7357423.1"/>
    </source>
</evidence>
<dbReference type="SUPFAM" id="SSF52047">
    <property type="entry name" value="RNI-like"/>
    <property type="match status" value="1"/>
</dbReference>